<dbReference type="InterPro" id="IPR000742">
    <property type="entry name" value="EGF"/>
</dbReference>
<keyword evidence="1 2" id="KW-1015">Disulfide bond</keyword>
<sequence>MLKECSADRCSKVPCQHGGKCLTSGDSSAVCLCPLGYTGDLCETKVDLQLLGSEKFRNNWWRLLEEVADTMRVWRRGSKSSMFSESLFHRGHRVKGHSGVTDGCLRVFRSSPEENILHSSIVTIWHSDKVKYRRFVTNVRESRKIRSYPKLVRIQTMLIRVPAFNGSSYLRYPGLGGSALSWLDLQMTLKPGTEDGVILYNGHRSDGVGDFMAVNTTVEKVPSESTTRRKVIGREED</sequence>
<comment type="caution">
    <text evidence="2">Lacks conserved residue(s) required for the propagation of feature annotation.</text>
</comment>
<keyword evidence="2" id="KW-0245">EGF-like domain</keyword>
<dbReference type="InterPro" id="IPR050372">
    <property type="entry name" value="Neurexin-related_CASP"/>
</dbReference>
<evidence type="ECO:0000256" key="1">
    <source>
        <dbReference type="ARBA" id="ARBA00023157"/>
    </source>
</evidence>
<dbReference type="CDD" id="cd00054">
    <property type="entry name" value="EGF_CA"/>
    <property type="match status" value="1"/>
</dbReference>
<accession>A0A7R8VRR4</accession>
<evidence type="ECO:0000259" key="3">
    <source>
        <dbReference type="PROSITE" id="PS50026"/>
    </source>
</evidence>
<dbReference type="FunFam" id="2.10.25.10:FF:000373">
    <property type="entry name" value="sushi, nidogen and EGF-like domain-containing protein 1"/>
    <property type="match status" value="1"/>
</dbReference>
<dbReference type="PANTHER" id="PTHR15036">
    <property type="entry name" value="PIKACHURIN-LIKE PROTEIN"/>
    <property type="match status" value="1"/>
</dbReference>
<dbReference type="SMART" id="SM00181">
    <property type="entry name" value="EGF"/>
    <property type="match status" value="1"/>
</dbReference>
<dbReference type="EMBL" id="OA570876">
    <property type="protein sequence ID" value="CAD7203612.1"/>
    <property type="molecule type" value="Genomic_DNA"/>
</dbReference>
<dbReference type="PANTHER" id="PTHR15036:SF85">
    <property type="entry name" value="SP2353, ISOFORM A"/>
    <property type="match status" value="1"/>
</dbReference>
<dbReference type="Pfam" id="PF00008">
    <property type="entry name" value="EGF"/>
    <property type="match status" value="1"/>
</dbReference>
<dbReference type="PROSITE" id="PS50026">
    <property type="entry name" value="EGF_3"/>
    <property type="match status" value="1"/>
</dbReference>
<name>A0A7R8VRR4_TIMDO</name>
<dbReference type="InterPro" id="IPR013320">
    <property type="entry name" value="ConA-like_dom_sf"/>
</dbReference>
<dbReference type="SUPFAM" id="SSF49899">
    <property type="entry name" value="Concanavalin A-like lectins/glucanases"/>
    <property type="match status" value="1"/>
</dbReference>
<dbReference type="Gene3D" id="2.10.25.10">
    <property type="entry name" value="Laminin"/>
    <property type="match status" value="1"/>
</dbReference>
<dbReference type="PROSITE" id="PS01186">
    <property type="entry name" value="EGF_2"/>
    <property type="match status" value="1"/>
</dbReference>
<dbReference type="Gene3D" id="2.60.120.200">
    <property type="match status" value="1"/>
</dbReference>
<evidence type="ECO:0000313" key="4">
    <source>
        <dbReference type="EMBL" id="CAD7203612.1"/>
    </source>
</evidence>
<gene>
    <name evidence="4" type="ORF">TDIB3V08_LOCUS9779</name>
</gene>
<proteinExistence type="predicted"/>
<dbReference type="PROSITE" id="PS00022">
    <property type="entry name" value="EGF_1"/>
    <property type="match status" value="1"/>
</dbReference>
<evidence type="ECO:0000256" key="2">
    <source>
        <dbReference type="PROSITE-ProRule" id="PRU00076"/>
    </source>
</evidence>
<reference evidence="4" key="1">
    <citation type="submission" date="2020-11" db="EMBL/GenBank/DDBJ databases">
        <authorList>
            <person name="Tran Van P."/>
        </authorList>
    </citation>
    <scope>NUCLEOTIDE SEQUENCE</scope>
</reference>
<organism evidence="4">
    <name type="scientific">Timema douglasi</name>
    <name type="common">Walking stick</name>
    <dbReference type="NCBI Taxonomy" id="61478"/>
    <lineage>
        <taxon>Eukaryota</taxon>
        <taxon>Metazoa</taxon>
        <taxon>Ecdysozoa</taxon>
        <taxon>Arthropoda</taxon>
        <taxon>Hexapoda</taxon>
        <taxon>Insecta</taxon>
        <taxon>Pterygota</taxon>
        <taxon>Neoptera</taxon>
        <taxon>Polyneoptera</taxon>
        <taxon>Phasmatodea</taxon>
        <taxon>Timematodea</taxon>
        <taxon>Timematoidea</taxon>
        <taxon>Timematidae</taxon>
        <taxon>Timema</taxon>
    </lineage>
</organism>
<dbReference type="GO" id="GO:0016020">
    <property type="term" value="C:membrane"/>
    <property type="evidence" value="ECO:0007669"/>
    <property type="project" value="UniProtKB-SubCell"/>
</dbReference>
<dbReference type="AlphaFoldDB" id="A0A7R8VRR4"/>
<feature type="domain" description="EGF-like" evidence="3">
    <location>
        <begin position="6"/>
        <end position="43"/>
    </location>
</feature>
<feature type="disulfide bond" evidence="2">
    <location>
        <begin position="33"/>
        <end position="42"/>
    </location>
</feature>
<protein>
    <recommendedName>
        <fullName evidence="3">EGF-like domain-containing protein</fullName>
    </recommendedName>
</protein>